<accession>X0RSC3</accession>
<organism evidence="3">
    <name type="scientific">marine sediment metagenome</name>
    <dbReference type="NCBI Taxonomy" id="412755"/>
    <lineage>
        <taxon>unclassified sequences</taxon>
        <taxon>metagenomes</taxon>
        <taxon>ecological metagenomes</taxon>
    </lineage>
</organism>
<keyword evidence="1" id="KW-0175">Coiled coil</keyword>
<dbReference type="EMBL" id="BARS01005329">
    <property type="protein sequence ID" value="GAF71749.1"/>
    <property type="molecule type" value="Genomic_DNA"/>
</dbReference>
<evidence type="ECO:0000256" key="2">
    <source>
        <dbReference type="SAM" id="MobiDB-lite"/>
    </source>
</evidence>
<protein>
    <submittedName>
        <fullName evidence="3">Uncharacterized protein</fullName>
    </submittedName>
</protein>
<comment type="caution">
    <text evidence="3">The sequence shown here is derived from an EMBL/GenBank/DDBJ whole genome shotgun (WGS) entry which is preliminary data.</text>
</comment>
<sequence>MSYTNLDDEHEQMPMPFDLLTAEDYEDEYFNNFEENYQFDNKNESELLASAGIIINNNPEFKDIPYKSTVKNKKTLRSLPNNQSQMDFTSYMLTQSQSNDEIKKYQDEIKIQQADLQVIENILAKNEWKNEQQYEYFINRKYMIIRKINSLSHKINDLLSGANTVTKQKKSQTKITPRRIRKLSIKQQNKKNADAREAYAAMSPEAKHANSLKRAAARRTKLKKGGFKNTRKQKLKQCNKSTRYRKY</sequence>
<name>X0RSC3_9ZZZZ</name>
<evidence type="ECO:0000256" key="1">
    <source>
        <dbReference type="SAM" id="Coils"/>
    </source>
</evidence>
<feature type="compositionally biased region" description="Basic residues" evidence="2">
    <location>
        <begin position="215"/>
        <end position="247"/>
    </location>
</feature>
<evidence type="ECO:0000313" key="3">
    <source>
        <dbReference type="EMBL" id="GAF71749.1"/>
    </source>
</evidence>
<feature type="region of interest" description="Disordered" evidence="2">
    <location>
        <begin position="206"/>
        <end position="247"/>
    </location>
</feature>
<proteinExistence type="predicted"/>
<gene>
    <name evidence="3" type="ORF">S01H1_10450</name>
</gene>
<feature type="coiled-coil region" evidence="1">
    <location>
        <begin position="95"/>
        <end position="122"/>
    </location>
</feature>
<reference evidence="3" key="1">
    <citation type="journal article" date="2014" name="Front. Microbiol.">
        <title>High frequency of phylogenetically diverse reductive dehalogenase-homologous genes in deep subseafloor sedimentary metagenomes.</title>
        <authorList>
            <person name="Kawai M."/>
            <person name="Futagami T."/>
            <person name="Toyoda A."/>
            <person name="Takaki Y."/>
            <person name="Nishi S."/>
            <person name="Hori S."/>
            <person name="Arai W."/>
            <person name="Tsubouchi T."/>
            <person name="Morono Y."/>
            <person name="Uchiyama I."/>
            <person name="Ito T."/>
            <person name="Fujiyama A."/>
            <person name="Inagaki F."/>
            <person name="Takami H."/>
        </authorList>
    </citation>
    <scope>NUCLEOTIDE SEQUENCE</scope>
    <source>
        <strain evidence="3">Expedition CK06-06</strain>
    </source>
</reference>
<dbReference type="AlphaFoldDB" id="X0RSC3"/>